<reference evidence="2 3" key="1">
    <citation type="journal article" date="2013" name="Int. J. Syst. Evol. Microbiol.">
        <title>Sphingomonas kyungheensis sp. nov., a bacterium with ginsenoside-converting activity isolated from soil of a ginseng field.</title>
        <authorList>
            <person name="Son H.M."/>
            <person name="Yang J.E."/>
            <person name="Park Y."/>
            <person name="Han C.K."/>
            <person name="Kim S.G."/>
            <person name="Kook M."/>
            <person name="Yi T.H."/>
        </authorList>
    </citation>
    <scope>NUCLEOTIDE SEQUENCE [LARGE SCALE GENOMIC DNA]</scope>
    <source>
        <strain evidence="2 3">LMG 26582</strain>
    </source>
</reference>
<sequence>MLTRRQGHRRITAGGPTHAHAHVTPDAFDAGASQARVARDCTGACPSGPATAFGGRG</sequence>
<protein>
    <submittedName>
        <fullName evidence="2">Uncharacterized protein</fullName>
    </submittedName>
</protein>
<name>A0ABU8H6D1_9SPHN</name>
<evidence type="ECO:0000256" key="1">
    <source>
        <dbReference type="SAM" id="MobiDB-lite"/>
    </source>
</evidence>
<accession>A0ABU8H6D1</accession>
<dbReference type="Proteomes" id="UP001367771">
    <property type="component" value="Unassembled WGS sequence"/>
</dbReference>
<organism evidence="2 3">
    <name type="scientific">Sphingomonas kyungheensis</name>
    <dbReference type="NCBI Taxonomy" id="1069987"/>
    <lineage>
        <taxon>Bacteria</taxon>
        <taxon>Pseudomonadati</taxon>
        <taxon>Pseudomonadota</taxon>
        <taxon>Alphaproteobacteria</taxon>
        <taxon>Sphingomonadales</taxon>
        <taxon>Sphingomonadaceae</taxon>
        <taxon>Sphingomonas</taxon>
    </lineage>
</organism>
<comment type="caution">
    <text evidence="2">The sequence shown here is derived from an EMBL/GenBank/DDBJ whole genome shotgun (WGS) entry which is preliminary data.</text>
</comment>
<evidence type="ECO:0000313" key="3">
    <source>
        <dbReference type="Proteomes" id="UP001367771"/>
    </source>
</evidence>
<dbReference type="EMBL" id="JBBBDM010000010">
    <property type="protein sequence ID" value="MEI5688520.1"/>
    <property type="molecule type" value="Genomic_DNA"/>
</dbReference>
<gene>
    <name evidence="2" type="ORF">V8201_15615</name>
</gene>
<feature type="compositionally biased region" description="Basic residues" evidence="1">
    <location>
        <begin position="1"/>
        <end position="11"/>
    </location>
</feature>
<keyword evidence="3" id="KW-1185">Reference proteome</keyword>
<evidence type="ECO:0000313" key="2">
    <source>
        <dbReference type="EMBL" id="MEI5688520.1"/>
    </source>
</evidence>
<feature type="region of interest" description="Disordered" evidence="1">
    <location>
        <begin position="1"/>
        <end position="23"/>
    </location>
</feature>
<dbReference type="RefSeq" id="WP_336545872.1">
    <property type="nucleotide sequence ID" value="NZ_JBBBDM010000010.1"/>
</dbReference>
<proteinExistence type="predicted"/>